<dbReference type="InterPro" id="IPR036388">
    <property type="entry name" value="WH-like_DNA-bd_sf"/>
</dbReference>
<evidence type="ECO:0000313" key="5">
    <source>
        <dbReference type="EMBL" id="NMM45685.1"/>
    </source>
</evidence>
<dbReference type="Gene3D" id="1.10.10.10">
    <property type="entry name" value="Winged helix-like DNA-binding domain superfamily/Winged helix DNA-binding domain"/>
    <property type="match status" value="1"/>
</dbReference>
<dbReference type="InterPro" id="IPR000524">
    <property type="entry name" value="Tscrpt_reg_HTH_GntR"/>
</dbReference>
<proteinExistence type="predicted"/>
<gene>
    <name evidence="5" type="ORF">HH303_14405</name>
</gene>
<dbReference type="Gene3D" id="1.20.120.530">
    <property type="entry name" value="GntR ligand-binding domain-like"/>
    <property type="match status" value="1"/>
</dbReference>
<evidence type="ECO:0000256" key="3">
    <source>
        <dbReference type="ARBA" id="ARBA00023163"/>
    </source>
</evidence>
<keyword evidence="6" id="KW-1185">Reference proteome</keyword>
<dbReference type="SUPFAM" id="SSF48008">
    <property type="entry name" value="GntR ligand-binding domain-like"/>
    <property type="match status" value="1"/>
</dbReference>
<organism evidence="5 6">
    <name type="scientific">Pacificispira spongiicola</name>
    <dbReference type="NCBI Taxonomy" id="2729598"/>
    <lineage>
        <taxon>Bacteria</taxon>
        <taxon>Pseudomonadati</taxon>
        <taxon>Pseudomonadota</taxon>
        <taxon>Alphaproteobacteria</taxon>
        <taxon>Rhodospirillales</taxon>
        <taxon>Rhodospirillaceae</taxon>
        <taxon>Pacificispira</taxon>
    </lineage>
</organism>
<dbReference type="SUPFAM" id="SSF46785">
    <property type="entry name" value="Winged helix' DNA-binding domain"/>
    <property type="match status" value="1"/>
</dbReference>
<dbReference type="PRINTS" id="PR00035">
    <property type="entry name" value="HTHGNTR"/>
</dbReference>
<keyword evidence="1" id="KW-0805">Transcription regulation</keyword>
<evidence type="ECO:0000256" key="1">
    <source>
        <dbReference type="ARBA" id="ARBA00023015"/>
    </source>
</evidence>
<dbReference type="InterPro" id="IPR008920">
    <property type="entry name" value="TF_FadR/GntR_C"/>
</dbReference>
<dbReference type="AlphaFoldDB" id="A0A7Y0E1U2"/>
<feature type="domain" description="HTH gntR-type" evidence="4">
    <location>
        <begin position="3"/>
        <end position="70"/>
    </location>
</feature>
<dbReference type="RefSeq" id="WP_169626072.1">
    <property type="nucleotide sequence ID" value="NZ_JABBNT010000004.1"/>
</dbReference>
<dbReference type="EMBL" id="JABBNT010000004">
    <property type="protein sequence ID" value="NMM45685.1"/>
    <property type="molecule type" value="Genomic_DNA"/>
</dbReference>
<evidence type="ECO:0000259" key="4">
    <source>
        <dbReference type="PROSITE" id="PS50949"/>
    </source>
</evidence>
<dbReference type="PANTHER" id="PTHR43537:SF49">
    <property type="entry name" value="TRANSCRIPTIONAL REGULATORY PROTEIN"/>
    <property type="match status" value="1"/>
</dbReference>
<dbReference type="CDD" id="cd07377">
    <property type="entry name" value="WHTH_GntR"/>
    <property type="match status" value="1"/>
</dbReference>
<dbReference type="Pfam" id="PF07729">
    <property type="entry name" value="FCD"/>
    <property type="match status" value="1"/>
</dbReference>
<dbReference type="InterPro" id="IPR011711">
    <property type="entry name" value="GntR_C"/>
</dbReference>
<dbReference type="SMART" id="SM00895">
    <property type="entry name" value="FCD"/>
    <property type="match status" value="1"/>
</dbReference>
<reference evidence="5 6" key="1">
    <citation type="submission" date="2020-04" db="EMBL/GenBank/DDBJ databases">
        <title>Rhodospirillaceae bacterium KN72 isolated from deep sea.</title>
        <authorList>
            <person name="Zhang D.-C."/>
        </authorList>
    </citation>
    <scope>NUCLEOTIDE SEQUENCE [LARGE SCALE GENOMIC DNA]</scope>
    <source>
        <strain evidence="5 6">KN72</strain>
    </source>
</reference>
<protein>
    <submittedName>
        <fullName evidence="5">GntR family transcriptional regulator</fullName>
    </submittedName>
</protein>
<dbReference type="GO" id="GO:0003700">
    <property type="term" value="F:DNA-binding transcription factor activity"/>
    <property type="evidence" value="ECO:0007669"/>
    <property type="project" value="InterPro"/>
</dbReference>
<dbReference type="GO" id="GO:0003677">
    <property type="term" value="F:DNA binding"/>
    <property type="evidence" value="ECO:0007669"/>
    <property type="project" value="UniProtKB-KW"/>
</dbReference>
<evidence type="ECO:0000313" key="6">
    <source>
        <dbReference type="Proteomes" id="UP000539372"/>
    </source>
</evidence>
<sequence length="221" mass="24965">MERRLADTLRESIEQMIVTGEIADGARLDEVRLAAKFGVSRTPLREAFQVLSASGLVELIPRRGAFVRLPSVVQMIEMFEVMAELEAMCGRLATRRISADGIAALKKAADDCDRALMEGDTDQYYRENEVFHHLLYDASGNSFLAEEAARLHRRLQPFRRMQLRVRGRMGQSMKEHRDVLTAVESGDEARAADALHNHVAIQGEKFNDLMASYERTQRQAS</sequence>
<dbReference type="PANTHER" id="PTHR43537">
    <property type="entry name" value="TRANSCRIPTIONAL REGULATOR, GNTR FAMILY"/>
    <property type="match status" value="1"/>
</dbReference>
<keyword evidence="3" id="KW-0804">Transcription</keyword>
<dbReference type="InterPro" id="IPR036390">
    <property type="entry name" value="WH_DNA-bd_sf"/>
</dbReference>
<keyword evidence="2" id="KW-0238">DNA-binding</keyword>
<accession>A0A7Y0E1U2</accession>
<dbReference type="Pfam" id="PF00392">
    <property type="entry name" value="GntR"/>
    <property type="match status" value="1"/>
</dbReference>
<dbReference type="SMART" id="SM00345">
    <property type="entry name" value="HTH_GNTR"/>
    <property type="match status" value="1"/>
</dbReference>
<dbReference type="PROSITE" id="PS50949">
    <property type="entry name" value="HTH_GNTR"/>
    <property type="match status" value="1"/>
</dbReference>
<evidence type="ECO:0000256" key="2">
    <source>
        <dbReference type="ARBA" id="ARBA00023125"/>
    </source>
</evidence>
<comment type="caution">
    <text evidence="5">The sequence shown here is derived from an EMBL/GenBank/DDBJ whole genome shotgun (WGS) entry which is preliminary data.</text>
</comment>
<dbReference type="Proteomes" id="UP000539372">
    <property type="component" value="Unassembled WGS sequence"/>
</dbReference>
<name>A0A7Y0E1U2_9PROT</name>